<dbReference type="CDD" id="cd18081">
    <property type="entry name" value="RlmH-like"/>
    <property type="match status" value="1"/>
</dbReference>
<keyword evidence="4 7" id="KW-0808">Transferase</keyword>
<dbReference type="HAMAP" id="MF_00658">
    <property type="entry name" value="23SrRNA_methyltr_H"/>
    <property type="match status" value="1"/>
</dbReference>
<evidence type="ECO:0000313" key="8">
    <source>
        <dbReference type="EMBL" id="MBC8609992.1"/>
    </source>
</evidence>
<dbReference type="NCBIfam" id="NF000985">
    <property type="entry name" value="PRK00103.1-3"/>
    <property type="match status" value="1"/>
</dbReference>
<feature type="binding site" evidence="7">
    <location>
        <begin position="127"/>
        <end position="132"/>
    </location>
    <ligand>
        <name>S-adenosyl-L-methionine</name>
        <dbReference type="ChEBI" id="CHEBI:59789"/>
    </ligand>
</feature>
<evidence type="ECO:0000256" key="5">
    <source>
        <dbReference type="ARBA" id="ARBA00022691"/>
    </source>
</evidence>
<organism evidence="8 9">
    <name type="scientific">Massiliimalia timonensis</name>
    <dbReference type="NCBI Taxonomy" id="1987501"/>
    <lineage>
        <taxon>Bacteria</taxon>
        <taxon>Bacillati</taxon>
        <taxon>Bacillota</taxon>
        <taxon>Clostridia</taxon>
        <taxon>Eubacteriales</taxon>
        <taxon>Oscillospiraceae</taxon>
        <taxon>Massiliimalia</taxon>
    </lineage>
</organism>
<dbReference type="PIRSF" id="PIRSF004505">
    <property type="entry name" value="MT_bac"/>
    <property type="match status" value="1"/>
</dbReference>
<proteinExistence type="inferred from homology"/>
<comment type="similarity">
    <text evidence="6 7">Belongs to the RNA methyltransferase RlmH family.</text>
</comment>
<dbReference type="EMBL" id="JACRTL010000001">
    <property type="protein sequence ID" value="MBC8609992.1"/>
    <property type="molecule type" value="Genomic_DNA"/>
</dbReference>
<gene>
    <name evidence="7 8" type="primary">rlmH</name>
    <name evidence="8" type="ORF">H8702_02505</name>
</gene>
<dbReference type="PANTHER" id="PTHR33603">
    <property type="entry name" value="METHYLTRANSFERASE"/>
    <property type="match status" value="1"/>
</dbReference>
<keyword evidence="3 7" id="KW-0489">Methyltransferase</keyword>
<keyword evidence="5 7" id="KW-0949">S-adenosyl-L-methionine</keyword>
<dbReference type="GO" id="GO:0005737">
    <property type="term" value="C:cytoplasm"/>
    <property type="evidence" value="ECO:0007669"/>
    <property type="project" value="UniProtKB-SubCell"/>
</dbReference>
<comment type="function">
    <text evidence="7">Specifically methylates the pseudouridine at position 1915 (m3Psi1915) in 23S rRNA.</text>
</comment>
<evidence type="ECO:0000256" key="2">
    <source>
        <dbReference type="ARBA" id="ARBA00022552"/>
    </source>
</evidence>
<keyword evidence="1 7" id="KW-0963">Cytoplasm</keyword>
<evidence type="ECO:0000256" key="3">
    <source>
        <dbReference type="ARBA" id="ARBA00022603"/>
    </source>
</evidence>
<comment type="catalytic activity">
    <reaction evidence="7">
        <text>pseudouridine(1915) in 23S rRNA + S-adenosyl-L-methionine = N(3)-methylpseudouridine(1915) in 23S rRNA + S-adenosyl-L-homocysteine + H(+)</text>
        <dbReference type="Rhea" id="RHEA:42752"/>
        <dbReference type="Rhea" id="RHEA-COMP:10221"/>
        <dbReference type="Rhea" id="RHEA-COMP:10222"/>
        <dbReference type="ChEBI" id="CHEBI:15378"/>
        <dbReference type="ChEBI" id="CHEBI:57856"/>
        <dbReference type="ChEBI" id="CHEBI:59789"/>
        <dbReference type="ChEBI" id="CHEBI:65314"/>
        <dbReference type="ChEBI" id="CHEBI:74486"/>
        <dbReference type="EC" id="2.1.1.177"/>
    </reaction>
</comment>
<dbReference type="Pfam" id="PF02590">
    <property type="entry name" value="SPOUT_MTase"/>
    <property type="match status" value="1"/>
</dbReference>
<comment type="caution">
    <text evidence="8">The sequence shown here is derived from an EMBL/GenBank/DDBJ whole genome shotgun (WGS) entry which is preliminary data.</text>
</comment>
<evidence type="ECO:0000256" key="4">
    <source>
        <dbReference type="ARBA" id="ARBA00022679"/>
    </source>
</evidence>
<dbReference type="NCBIfam" id="TIGR00246">
    <property type="entry name" value="tRNA_RlmH_YbeA"/>
    <property type="match status" value="1"/>
</dbReference>
<dbReference type="RefSeq" id="WP_093988411.1">
    <property type="nucleotide sequence ID" value="NZ_FYDD01000003.1"/>
</dbReference>
<evidence type="ECO:0000256" key="6">
    <source>
        <dbReference type="ARBA" id="ARBA00038303"/>
    </source>
</evidence>
<dbReference type="PANTHER" id="PTHR33603:SF1">
    <property type="entry name" value="RIBOSOMAL RNA LARGE SUBUNIT METHYLTRANSFERASE H"/>
    <property type="match status" value="1"/>
</dbReference>
<keyword evidence="9" id="KW-1185">Reference proteome</keyword>
<dbReference type="InterPro" id="IPR003742">
    <property type="entry name" value="RlmH-like"/>
</dbReference>
<evidence type="ECO:0000313" key="9">
    <source>
        <dbReference type="Proteomes" id="UP000632659"/>
    </source>
</evidence>
<name>A0A8J6PD80_9FIRM</name>
<evidence type="ECO:0000256" key="1">
    <source>
        <dbReference type="ARBA" id="ARBA00022490"/>
    </source>
</evidence>
<sequence>MLTINLIHIGKLKERYWQDACAEYQKRLKAFCKLQMIELPEYKLPSEPSDSQIVKCIEEEGKEIMGRVKSGYQIAMCIEGKNVTSEQLARKISEISLNGVSEISFVIGGSYGLSQQVKDRADWKLSMSPMTFPHQLARVMLLEQIYRAFQINCNGKYHK</sequence>
<dbReference type="OrthoDB" id="9806643at2"/>
<keyword evidence="2 7" id="KW-0698">rRNA processing</keyword>
<reference evidence="8" key="1">
    <citation type="submission" date="2020-08" db="EMBL/GenBank/DDBJ databases">
        <title>Genome public.</title>
        <authorList>
            <person name="Liu C."/>
            <person name="Sun Q."/>
        </authorList>
    </citation>
    <scope>NUCLEOTIDE SEQUENCE</scope>
    <source>
        <strain evidence="8">NSJ-15</strain>
    </source>
</reference>
<dbReference type="InterPro" id="IPR029026">
    <property type="entry name" value="tRNA_m1G_MTases_N"/>
</dbReference>
<dbReference type="EC" id="2.1.1.177" evidence="7"/>
<evidence type="ECO:0000256" key="7">
    <source>
        <dbReference type="HAMAP-Rule" id="MF_00658"/>
    </source>
</evidence>
<protein>
    <recommendedName>
        <fullName evidence="7">Ribosomal RNA large subunit methyltransferase H</fullName>
        <ecNumber evidence="7">2.1.1.177</ecNumber>
    </recommendedName>
    <alternativeName>
        <fullName evidence="7">23S rRNA (pseudouridine1915-N3)-methyltransferase</fullName>
    </alternativeName>
    <alternativeName>
        <fullName evidence="7">23S rRNA m3Psi1915 methyltransferase</fullName>
    </alternativeName>
    <alternativeName>
        <fullName evidence="7">rRNA (pseudouridine-N3-)-methyltransferase RlmH</fullName>
    </alternativeName>
</protein>
<dbReference type="Proteomes" id="UP000632659">
    <property type="component" value="Unassembled WGS sequence"/>
</dbReference>
<feature type="binding site" evidence="7">
    <location>
        <position position="108"/>
    </location>
    <ligand>
        <name>S-adenosyl-L-methionine</name>
        <dbReference type="ChEBI" id="CHEBI:59789"/>
    </ligand>
</feature>
<comment type="subunit">
    <text evidence="7">Homodimer.</text>
</comment>
<comment type="caution">
    <text evidence="7">Lacks conserved residue(s) required for the propagation of feature annotation.</text>
</comment>
<dbReference type="Gene3D" id="3.40.1280.10">
    <property type="match status" value="1"/>
</dbReference>
<accession>A0A8J6PD80</accession>
<dbReference type="AlphaFoldDB" id="A0A8J6PD80"/>
<comment type="subcellular location">
    <subcellularLocation>
        <location evidence="7">Cytoplasm</location>
    </subcellularLocation>
</comment>
<dbReference type="SUPFAM" id="SSF75217">
    <property type="entry name" value="alpha/beta knot"/>
    <property type="match status" value="1"/>
</dbReference>
<dbReference type="GO" id="GO:0070038">
    <property type="term" value="F:rRNA (pseudouridine-N3-)-methyltransferase activity"/>
    <property type="evidence" value="ECO:0007669"/>
    <property type="project" value="UniProtKB-UniRule"/>
</dbReference>
<dbReference type="InterPro" id="IPR029028">
    <property type="entry name" value="Alpha/beta_knot_MTases"/>
</dbReference>